<name>A0A371AW58_9FIRM</name>
<accession>A0A371AW58</accession>
<feature type="transmembrane region" description="Helical" evidence="1">
    <location>
        <begin position="76"/>
        <end position="93"/>
    </location>
</feature>
<evidence type="ECO:0000313" key="3">
    <source>
        <dbReference type="Proteomes" id="UP000255036"/>
    </source>
</evidence>
<feature type="transmembrane region" description="Helical" evidence="1">
    <location>
        <begin position="149"/>
        <end position="169"/>
    </location>
</feature>
<evidence type="ECO:0000313" key="2">
    <source>
        <dbReference type="EMBL" id="RDU23808.1"/>
    </source>
</evidence>
<dbReference type="Proteomes" id="UP000255036">
    <property type="component" value="Unassembled WGS sequence"/>
</dbReference>
<protein>
    <submittedName>
        <fullName evidence="2">DUF624 domain-containing protein</fullName>
    </submittedName>
</protein>
<dbReference type="AlphaFoldDB" id="A0A371AW58"/>
<dbReference type="OrthoDB" id="9814991at2"/>
<sequence length="206" mass="24066">MGRIFQVDGPVYKFLSRFVDLVVLNFWFLLCSIPIITIGASLSAAYTVGMRMVKDEEDSITKDYFAAFASNWKQSTILWIITIVVSYFVYLDFEVFKAMDKGSVLLLLIGGLTGFYFFFSLLYAIPLSTRYKNTIYMILRNSMQISCRYFGKTVFLVFLIVMELVMFWYDKVTLFFAVLIGPSFIIFTKSWLCRTIFEDIERKQKE</sequence>
<dbReference type="EMBL" id="QRCT01000019">
    <property type="protein sequence ID" value="RDU23808.1"/>
    <property type="molecule type" value="Genomic_DNA"/>
</dbReference>
<keyword evidence="3" id="KW-1185">Reference proteome</keyword>
<keyword evidence="1" id="KW-1133">Transmembrane helix</keyword>
<dbReference type="RefSeq" id="WP_115481677.1">
    <property type="nucleotide sequence ID" value="NZ_QRCT01000019.1"/>
</dbReference>
<feature type="transmembrane region" description="Helical" evidence="1">
    <location>
        <begin position="105"/>
        <end position="128"/>
    </location>
</feature>
<organism evidence="2 3">
    <name type="scientific">Anaerosacchariphilus polymeriproducens</name>
    <dbReference type="NCBI Taxonomy" id="1812858"/>
    <lineage>
        <taxon>Bacteria</taxon>
        <taxon>Bacillati</taxon>
        <taxon>Bacillota</taxon>
        <taxon>Clostridia</taxon>
        <taxon>Lachnospirales</taxon>
        <taxon>Lachnospiraceae</taxon>
        <taxon>Anaerosacchariphilus</taxon>
    </lineage>
</organism>
<keyword evidence="1" id="KW-0472">Membrane</keyword>
<evidence type="ECO:0000256" key="1">
    <source>
        <dbReference type="SAM" id="Phobius"/>
    </source>
</evidence>
<keyword evidence="1" id="KW-0812">Transmembrane</keyword>
<dbReference type="InterPro" id="IPR006938">
    <property type="entry name" value="DUF624"/>
</dbReference>
<gene>
    <name evidence="2" type="ORF">DWV06_08095</name>
</gene>
<reference evidence="2 3" key="1">
    <citation type="submission" date="2018-07" db="EMBL/GenBank/DDBJ databases">
        <title>Anaerosacharophilus polymeroproducens gen. nov. sp. nov., an anaerobic bacterium isolated from salt field.</title>
        <authorList>
            <person name="Kim W."/>
            <person name="Yang S.-H."/>
            <person name="Oh J."/>
            <person name="Lee J.-H."/>
            <person name="Kwon K.K."/>
        </authorList>
    </citation>
    <scope>NUCLEOTIDE SEQUENCE [LARGE SCALE GENOMIC DNA]</scope>
    <source>
        <strain evidence="2 3">MCWD5</strain>
    </source>
</reference>
<dbReference type="Pfam" id="PF04854">
    <property type="entry name" value="DUF624"/>
    <property type="match status" value="1"/>
</dbReference>
<comment type="caution">
    <text evidence="2">The sequence shown here is derived from an EMBL/GenBank/DDBJ whole genome shotgun (WGS) entry which is preliminary data.</text>
</comment>
<feature type="transmembrane region" description="Helical" evidence="1">
    <location>
        <begin position="26"/>
        <end position="48"/>
    </location>
</feature>
<feature type="transmembrane region" description="Helical" evidence="1">
    <location>
        <begin position="175"/>
        <end position="197"/>
    </location>
</feature>
<proteinExistence type="predicted"/>